<dbReference type="AlphaFoldDB" id="A0A6C0HI77"/>
<feature type="transmembrane region" description="Helical" evidence="1">
    <location>
        <begin position="169"/>
        <end position="189"/>
    </location>
</feature>
<proteinExistence type="predicted"/>
<name>A0A6C0HI77_9ZZZZ</name>
<keyword evidence="1" id="KW-0472">Membrane</keyword>
<evidence type="ECO:0000313" key="2">
    <source>
        <dbReference type="EMBL" id="QHT79865.1"/>
    </source>
</evidence>
<protein>
    <submittedName>
        <fullName evidence="2">Uncharacterized protein</fullName>
    </submittedName>
</protein>
<keyword evidence="1" id="KW-0812">Transmembrane</keyword>
<accession>A0A6C0HI77</accession>
<sequence>MVSVNIINNIYIKNGCYIPFVYIGLWYFTKDFYLSTVVCFKLHTMNYFYRFEHHYKILPSPYNFMKQFVRLTDSGIAASLIYYFYPAFFSVAHNIHFLISVGYWVGKLMFSMEETNEIHSPEIVKWYIKMCSDLLHIVPYALLVREIPTFDQCHNYFTYNDLTHSYNWMQYWFIYVYIPWRLITNDAMYTVISSKNSAMQIIMFGGIIHVILLIGHVFGKILLYVYC</sequence>
<organism evidence="2">
    <name type="scientific">viral metagenome</name>
    <dbReference type="NCBI Taxonomy" id="1070528"/>
    <lineage>
        <taxon>unclassified sequences</taxon>
        <taxon>metagenomes</taxon>
        <taxon>organismal metagenomes</taxon>
    </lineage>
</organism>
<reference evidence="2" key="1">
    <citation type="journal article" date="2020" name="Nature">
        <title>Giant virus diversity and host interactions through global metagenomics.</title>
        <authorList>
            <person name="Schulz F."/>
            <person name="Roux S."/>
            <person name="Paez-Espino D."/>
            <person name="Jungbluth S."/>
            <person name="Walsh D.A."/>
            <person name="Denef V.J."/>
            <person name="McMahon K.D."/>
            <person name="Konstantinidis K.T."/>
            <person name="Eloe-Fadrosh E.A."/>
            <person name="Kyrpides N.C."/>
            <person name="Woyke T."/>
        </authorList>
    </citation>
    <scope>NUCLEOTIDE SEQUENCE</scope>
    <source>
        <strain evidence="2">GVMAG-M-3300023184-105</strain>
    </source>
</reference>
<evidence type="ECO:0000256" key="1">
    <source>
        <dbReference type="SAM" id="Phobius"/>
    </source>
</evidence>
<keyword evidence="1" id="KW-1133">Transmembrane helix</keyword>
<dbReference type="EMBL" id="MN739956">
    <property type="protein sequence ID" value="QHT79865.1"/>
    <property type="molecule type" value="Genomic_DNA"/>
</dbReference>
<feature type="transmembrane region" description="Helical" evidence="1">
    <location>
        <begin position="201"/>
        <end position="226"/>
    </location>
</feature>
<feature type="transmembrane region" description="Helical" evidence="1">
    <location>
        <begin position="80"/>
        <end position="105"/>
    </location>
</feature>